<dbReference type="AlphaFoldDB" id="F6ELX1"/>
<accession>F6ELX1</accession>
<dbReference type="GO" id="GO:0051213">
    <property type="term" value="F:dioxygenase activity"/>
    <property type="evidence" value="ECO:0007669"/>
    <property type="project" value="UniProtKB-KW"/>
</dbReference>
<dbReference type="CDD" id="cd04730">
    <property type="entry name" value="NPD_like"/>
    <property type="match status" value="1"/>
</dbReference>
<evidence type="ECO:0000313" key="4">
    <source>
        <dbReference type="EMBL" id="AEF42752.1"/>
    </source>
</evidence>
<dbReference type="EMBL" id="CP002786">
    <property type="protein sequence ID" value="AEF42752.1"/>
    <property type="molecule type" value="Genomic_DNA"/>
</dbReference>
<proteinExistence type="predicted"/>
<evidence type="ECO:0000313" key="5">
    <source>
        <dbReference type="Proteomes" id="UP000009235"/>
    </source>
</evidence>
<dbReference type="KEGG" id="asd:AS9A_4319"/>
<organism evidence="4 5">
    <name type="scientific">Hoyosella subflava (strain DSM 45089 / JCM 17490 / NBRC 109087 / DQS3-9A1)</name>
    <name type="common">Amycolicicoccus subflavus</name>
    <dbReference type="NCBI Taxonomy" id="443218"/>
    <lineage>
        <taxon>Bacteria</taxon>
        <taxon>Bacillati</taxon>
        <taxon>Actinomycetota</taxon>
        <taxon>Actinomycetes</taxon>
        <taxon>Mycobacteriales</taxon>
        <taxon>Hoyosellaceae</taxon>
        <taxon>Hoyosella</taxon>
    </lineage>
</organism>
<keyword evidence="3" id="KW-0560">Oxidoreductase</keyword>
<dbReference type="InterPro" id="IPR004136">
    <property type="entry name" value="NMO"/>
</dbReference>
<dbReference type="PANTHER" id="PTHR32332">
    <property type="entry name" value="2-NITROPROPANE DIOXYGENASE"/>
    <property type="match status" value="1"/>
</dbReference>
<keyword evidence="5" id="KW-1185">Reference proteome</keyword>
<dbReference type="Proteomes" id="UP000009235">
    <property type="component" value="Chromosome"/>
</dbReference>
<evidence type="ECO:0000256" key="1">
    <source>
        <dbReference type="ARBA" id="ARBA00022630"/>
    </source>
</evidence>
<dbReference type="PANTHER" id="PTHR32332:SF20">
    <property type="entry name" value="2-NITROPROPANE DIOXYGENASE-LIKE PROTEIN"/>
    <property type="match status" value="1"/>
</dbReference>
<evidence type="ECO:0000256" key="2">
    <source>
        <dbReference type="ARBA" id="ARBA00022643"/>
    </source>
</evidence>
<dbReference type="Gene3D" id="3.20.20.70">
    <property type="entry name" value="Aldolase class I"/>
    <property type="match status" value="1"/>
</dbReference>
<name>F6ELX1_HOYSD</name>
<dbReference type="HOGENOM" id="CLU_038732_1_0_11"/>
<reference evidence="4 5" key="1">
    <citation type="journal article" date="2011" name="J. Bacteriol.">
        <title>Complete genome sequence of Amycolicicoccus subflavus DQS3-9A1T, an actinomycete isolated from crude oil-polluted soil.</title>
        <authorList>
            <person name="Cai M."/>
            <person name="Chen W.M."/>
            <person name="Nie Y."/>
            <person name="Chi C.Q."/>
            <person name="Wang Y.N."/>
            <person name="Tang Y.Q."/>
            <person name="Li G.Y."/>
            <person name="Wu X.L."/>
        </authorList>
    </citation>
    <scope>NUCLEOTIDE SEQUENCE [LARGE SCALE GENOMIC DNA]</scope>
    <source>
        <strain evidence="5">DSM 45089 / DQS3-9A1</strain>
    </source>
</reference>
<sequence length="342" mass="36392">MTWDSNDTPHLLVTDFTTSFGVRHPIVCGGMTGVGRAELIAAVANTGALGFLSALTHPSPSGLDEEIARCREMTDQPFGVNLTILPTLTPVPYDEYVAAIVENRITIVETAGSNPAPYLPAFRKANIKVIHKAVSVRHAVKAQALGVDALSIDGFECAGHPGPDDVPGLVLIAATAKQVEIPIIASGGFATGGGLVAALALGACAINMGTRFMATREAPIHDNVKKQIIENDELATQIVFREFNNPARVARNAVSERIAQISQQPGARFADVAELASGRRGRERVLEQGLMNQGMWWAGQSQGLIEEILSCRELVESITGEAQKIIVNRLSNLVATREVTAS</sequence>
<dbReference type="InterPro" id="IPR013785">
    <property type="entry name" value="Aldolase_TIM"/>
</dbReference>
<dbReference type="SUPFAM" id="SSF51412">
    <property type="entry name" value="Inosine monophosphate dehydrogenase (IMPDH)"/>
    <property type="match status" value="1"/>
</dbReference>
<dbReference type="STRING" id="443218.AS9A_4319"/>
<dbReference type="Pfam" id="PF03060">
    <property type="entry name" value="NMO"/>
    <property type="match status" value="2"/>
</dbReference>
<dbReference type="eggNOG" id="COG2070">
    <property type="taxonomic scope" value="Bacteria"/>
</dbReference>
<gene>
    <name evidence="4" type="ordered locus">AS9A_4319</name>
</gene>
<dbReference type="GO" id="GO:0018580">
    <property type="term" value="F:nitronate monooxygenase activity"/>
    <property type="evidence" value="ECO:0007669"/>
    <property type="project" value="InterPro"/>
</dbReference>
<protein>
    <submittedName>
        <fullName evidence="4">Possible 2-nitropropane dioxygenase</fullName>
    </submittedName>
</protein>
<keyword evidence="2" id="KW-0288">FMN</keyword>
<evidence type="ECO:0000256" key="3">
    <source>
        <dbReference type="ARBA" id="ARBA00023002"/>
    </source>
</evidence>
<keyword evidence="1" id="KW-0285">Flavoprotein</keyword>
<keyword evidence="4" id="KW-0223">Dioxygenase</keyword>